<dbReference type="Proteomes" id="UP001519332">
    <property type="component" value="Unassembled WGS sequence"/>
</dbReference>
<keyword evidence="2" id="KW-0808">Transferase</keyword>
<dbReference type="RefSeq" id="WP_209637671.1">
    <property type="nucleotide sequence ID" value="NZ_JAGINW010000001.1"/>
</dbReference>
<dbReference type="PROSITE" id="PS51257">
    <property type="entry name" value="PROKAR_LIPOPROTEIN"/>
    <property type="match status" value="1"/>
</dbReference>
<dbReference type="EMBL" id="JAGINW010000001">
    <property type="protein sequence ID" value="MBP2322297.1"/>
    <property type="molecule type" value="Genomic_DNA"/>
</dbReference>
<dbReference type="Gene3D" id="2.60.40.3710">
    <property type="match status" value="1"/>
</dbReference>
<keyword evidence="3 7" id="KW-0133">Cell shape</keyword>
<feature type="active site" description="Nucleophile" evidence="7">
    <location>
        <position position="337"/>
    </location>
</feature>
<evidence type="ECO:0000256" key="8">
    <source>
        <dbReference type="SAM" id="SignalP"/>
    </source>
</evidence>
<proteinExistence type="predicted"/>
<keyword evidence="4 7" id="KW-0573">Peptidoglycan synthesis</keyword>
<dbReference type="PANTHER" id="PTHR30582:SF2">
    <property type="entry name" value="L,D-TRANSPEPTIDASE YCIB-RELATED"/>
    <property type="match status" value="1"/>
</dbReference>
<dbReference type="InterPro" id="IPR038063">
    <property type="entry name" value="Transpep_catalytic_dom"/>
</dbReference>
<keyword evidence="8" id="KW-0732">Signal</keyword>
<keyword evidence="5" id="KW-0012">Acyltransferase</keyword>
<dbReference type="CDD" id="cd13432">
    <property type="entry name" value="LDT_IgD_like_2"/>
    <property type="match status" value="1"/>
</dbReference>
<keyword evidence="11" id="KW-1185">Reference proteome</keyword>
<dbReference type="PROSITE" id="PS52029">
    <property type="entry name" value="LD_TPASE"/>
    <property type="match status" value="1"/>
</dbReference>
<name>A0ABS4TCZ4_9PSEU</name>
<dbReference type="Pfam" id="PF17964">
    <property type="entry name" value="Big_10"/>
    <property type="match status" value="1"/>
</dbReference>
<sequence length="390" mass="41687">MGAGRRTVLGAFLLSSVLVIAGCSSSEPGTPNAAGEAPKEGEVAAKAKIVADPAADAKDVEVLKPIKISVTEGELTEAAVTNPEGKKVEGVIAPDKLSWTNSERLGYGKTYTYAAKAKGSDNKEVELKGSFTTMTPAKQMRATVNPVDNATVGVGMPVSVKFEAAPKDKAAAEKALKIETTPKVEGAWAWISATQVDWRPKEYWPAGTKVNVAANLYGVNYGNGYGKADVTSKFTIGRNQVLKVHTPDHNLKVYRDGAVTATYPSSNGKDGDPELNTPNGTVIVMTKEPIGDFSNPKYGYTNVKKKWSLRISNHGEYLHENMENAANIGKANTSHGCVNLLENDAKALFDSALIGDPVEVTGSKSSFPTTSDVNDWLFSWDKWKTMSAIK</sequence>
<protein>
    <submittedName>
        <fullName evidence="10">Lipoprotein-anchoring transpeptidase ErfK/SrfK</fullName>
    </submittedName>
</protein>
<feature type="domain" description="L,D-TPase catalytic" evidence="9">
    <location>
        <begin position="240"/>
        <end position="361"/>
    </location>
</feature>
<evidence type="ECO:0000256" key="6">
    <source>
        <dbReference type="ARBA" id="ARBA00023316"/>
    </source>
</evidence>
<dbReference type="InterPro" id="IPR041280">
    <property type="entry name" value="Big_10"/>
</dbReference>
<dbReference type="Pfam" id="PF03734">
    <property type="entry name" value="YkuD"/>
    <property type="match status" value="1"/>
</dbReference>
<evidence type="ECO:0000256" key="2">
    <source>
        <dbReference type="ARBA" id="ARBA00022679"/>
    </source>
</evidence>
<dbReference type="SUPFAM" id="SSF141523">
    <property type="entry name" value="L,D-transpeptidase catalytic domain-like"/>
    <property type="match status" value="1"/>
</dbReference>
<evidence type="ECO:0000256" key="4">
    <source>
        <dbReference type="ARBA" id="ARBA00022984"/>
    </source>
</evidence>
<evidence type="ECO:0000256" key="3">
    <source>
        <dbReference type="ARBA" id="ARBA00022960"/>
    </source>
</evidence>
<dbReference type="InterPro" id="IPR050979">
    <property type="entry name" value="LD-transpeptidase"/>
</dbReference>
<feature type="signal peptide" evidence="8">
    <location>
        <begin position="1"/>
        <end position="21"/>
    </location>
</feature>
<dbReference type="Gene3D" id="2.40.440.10">
    <property type="entry name" value="L,D-transpeptidase catalytic domain-like"/>
    <property type="match status" value="1"/>
</dbReference>
<dbReference type="InterPro" id="IPR005490">
    <property type="entry name" value="LD_TPept_cat_dom"/>
</dbReference>
<evidence type="ECO:0000256" key="5">
    <source>
        <dbReference type="ARBA" id="ARBA00023315"/>
    </source>
</evidence>
<gene>
    <name evidence="10" type="ORF">JOF56_002682</name>
</gene>
<accession>A0ABS4TCZ4</accession>
<evidence type="ECO:0000313" key="10">
    <source>
        <dbReference type="EMBL" id="MBP2322297.1"/>
    </source>
</evidence>
<dbReference type="PANTHER" id="PTHR30582">
    <property type="entry name" value="L,D-TRANSPEPTIDASE"/>
    <property type="match status" value="1"/>
</dbReference>
<dbReference type="Gene3D" id="2.60.40.3780">
    <property type="match status" value="1"/>
</dbReference>
<evidence type="ECO:0000256" key="1">
    <source>
        <dbReference type="ARBA" id="ARBA00004752"/>
    </source>
</evidence>
<feature type="chain" id="PRO_5045049259" evidence="8">
    <location>
        <begin position="22"/>
        <end position="390"/>
    </location>
</feature>
<comment type="caution">
    <text evidence="10">The sequence shown here is derived from an EMBL/GenBank/DDBJ whole genome shotgun (WGS) entry which is preliminary data.</text>
</comment>
<evidence type="ECO:0000259" key="9">
    <source>
        <dbReference type="PROSITE" id="PS52029"/>
    </source>
</evidence>
<keyword evidence="6 7" id="KW-0961">Cell wall biogenesis/degradation</keyword>
<organism evidence="10 11">
    <name type="scientific">Kibdelosporangium banguiense</name>
    <dbReference type="NCBI Taxonomy" id="1365924"/>
    <lineage>
        <taxon>Bacteria</taxon>
        <taxon>Bacillati</taxon>
        <taxon>Actinomycetota</taxon>
        <taxon>Actinomycetes</taxon>
        <taxon>Pseudonocardiales</taxon>
        <taxon>Pseudonocardiaceae</taxon>
        <taxon>Kibdelosporangium</taxon>
    </lineage>
</organism>
<comment type="pathway">
    <text evidence="1 7">Cell wall biogenesis; peptidoglycan biosynthesis.</text>
</comment>
<dbReference type="CDD" id="cd16913">
    <property type="entry name" value="YkuD_like"/>
    <property type="match status" value="1"/>
</dbReference>
<evidence type="ECO:0000256" key="7">
    <source>
        <dbReference type="PROSITE-ProRule" id="PRU01373"/>
    </source>
</evidence>
<evidence type="ECO:0000313" key="11">
    <source>
        <dbReference type="Proteomes" id="UP001519332"/>
    </source>
</evidence>
<reference evidence="10 11" key="1">
    <citation type="submission" date="2021-03" db="EMBL/GenBank/DDBJ databases">
        <title>Sequencing the genomes of 1000 actinobacteria strains.</title>
        <authorList>
            <person name="Klenk H.-P."/>
        </authorList>
    </citation>
    <scope>NUCLEOTIDE SEQUENCE [LARGE SCALE GENOMIC DNA]</scope>
    <source>
        <strain evidence="10 11">DSM 46670</strain>
    </source>
</reference>
<keyword evidence="10" id="KW-0449">Lipoprotein</keyword>
<feature type="active site" description="Proton donor/acceptor" evidence="7">
    <location>
        <position position="319"/>
    </location>
</feature>